<evidence type="ECO:0000313" key="2">
    <source>
        <dbReference type="EMBL" id="MBE1456185.1"/>
    </source>
</evidence>
<organism evidence="2 3">
    <name type="scientific">Nocardiopsis terrae</name>
    <dbReference type="NCBI Taxonomy" id="372655"/>
    <lineage>
        <taxon>Bacteria</taxon>
        <taxon>Bacillati</taxon>
        <taxon>Actinomycetota</taxon>
        <taxon>Actinomycetes</taxon>
        <taxon>Streptosporangiales</taxon>
        <taxon>Nocardiopsidaceae</taxon>
        <taxon>Nocardiopsis</taxon>
    </lineage>
</organism>
<dbReference type="Proteomes" id="UP000598217">
    <property type="component" value="Unassembled WGS sequence"/>
</dbReference>
<evidence type="ECO:0000313" key="3">
    <source>
        <dbReference type="Proteomes" id="UP000598217"/>
    </source>
</evidence>
<protein>
    <recommendedName>
        <fullName evidence="1">ScoMcrA-like SRA domain-containing protein</fullName>
    </recommendedName>
</protein>
<accession>A0ABR9HAW8</accession>
<keyword evidence="3" id="KW-1185">Reference proteome</keyword>
<gene>
    <name evidence="2" type="ORF">H4W79_000399</name>
</gene>
<reference evidence="2 3" key="1">
    <citation type="submission" date="2020-10" db="EMBL/GenBank/DDBJ databases">
        <title>Sequencing the genomes of 1000 actinobacteria strains.</title>
        <authorList>
            <person name="Klenk H.-P."/>
        </authorList>
    </citation>
    <scope>NUCLEOTIDE SEQUENCE [LARGE SCALE GENOMIC DNA]</scope>
    <source>
        <strain evidence="2 3">DSM 45157</strain>
    </source>
</reference>
<feature type="domain" description="ScoMcrA-like SRA" evidence="1">
    <location>
        <begin position="10"/>
        <end position="157"/>
    </location>
</feature>
<name>A0ABR9HAW8_9ACTN</name>
<dbReference type="EMBL" id="JADBDY010000001">
    <property type="protein sequence ID" value="MBE1456185.1"/>
    <property type="molecule type" value="Genomic_DNA"/>
</dbReference>
<sequence>MGKEPVKPGEFTTREKMKKEFGGGLYQGIEPCDDSKTVLIYTDHKSGKKRGYYDGWLPEIDDNGPIFEYTGTGKGNQTFDGNPGYRNGKIRDHSKTGYTLHVFKADGTEPGTNTKRQRYIGMFEIDEEEPYVDRLARNEDKEVRQVIVFRLRPVSQVEPLSEDTIPHLPKPEVIPVPASITKSSLAKPEKIKNKTTSKSGTPSTTITWHESSLSAKFEEFLLSHQREVLRFQIRTAGLSSSLWTDLYDANAHVLYEAKSTSSRESIRMAIGQLMDYRRNVEPKNPTLAVLLPSKPHPDLQDLLDSVGINIVYQYNGEFEGWPVNP</sequence>
<dbReference type="RefSeq" id="WP_191276243.1">
    <property type="nucleotide sequence ID" value="NZ_BMXJ01000012.1"/>
</dbReference>
<comment type="caution">
    <text evidence="2">The sequence shown here is derived from an EMBL/GenBank/DDBJ whole genome shotgun (WGS) entry which is preliminary data.</text>
</comment>
<dbReference type="InterPro" id="IPR058712">
    <property type="entry name" value="SRA_ScoMcrA"/>
</dbReference>
<proteinExistence type="predicted"/>
<evidence type="ECO:0000259" key="1">
    <source>
        <dbReference type="Pfam" id="PF26348"/>
    </source>
</evidence>
<dbReference type="Pfam" id="PF26348">
    <property type="entry name" value="SRA_ScoMcrA"/>
    <property type="match status" value="1"/>
</dbReference>